<dbReference type="PRINTS" id="PR00259">
    <property type="entry name" value="TMFOUR"/>
</dbReference>
<evidence type="ECO:0000256" key="1">
    <source>
        <dbReference type="ARBA" id="ARBA00004141"/>
    </source>
</evidence>
<evidence type="ECO:0000256" key="6">
    <source>
        <dbReference type="PIRSR" id="PIRSR002419-1"/>
    </source>
</evidence>
<dbReference type="InterPro" id="IPR008952">
    <property type="entry name" value="Tetraspanin_EC2_sf"/>
</dbReference>
<feature type="transmembrane region" description="Helical" evidence="7">
    <location>
        <begin position="63"/>
        <end position="88"/>
    </location>
</feature>
<evidence type="ECO:0000256" key="7">
    <source>
        <dbReference type="RuleBase" id="RU361218"/>
    </source>
</evidence>
<dbReference type="PANTHER" id="PTHR19282">
    <property type="entry name" value="TETRASPANIN"/>
    <property type="match status" value="1"/>
</dbReference>
<comment type="caution">
    <text evidence="7">Lacks conserved residue(s) required for the propagation of feature annotation.</text>
</comment>
<dbReference type="Pfam" id="PF00335">
    <property type="entry name" value="Tetraspanin"/>
    <property type="match status" value="1"/>
</dbReference>
<keyword evidence="5 7" id="KW-0472">Membrane</keyword>
<evidence type="ECO:0000256" key="2">
    <source>
        <dbReference type="ARBA" id="ARBA00006840"/>
    </source>
</evidence>
<keyword evidence="6" id="KW-1015">Disulfide bond</keyword>
<sequence length="269" mass="30663">VISVVAIGLGVWMEMESTFFVPTDTDFYLDLRKLMFIGGGITFVVAFLGCIGALRENLILLQVFFYVLTLILLGEVCLSTAVFIIYTVPEAKDNFLRSQPEKLLTTAIQRYMDDEPTMMWVDKIQSDFKCCGVGGHTEEEGFRDWQNNQYYNCSKTNRSVYRCAVPKSCCIFKKGDRVNTMCGFDMTDKPMVEVRDFIYTRGCIVGFGEWLGKYHNLIIISSISIMIMQFLAVVSAKMMTGRIRKQRSRWQLLQRSLSSGSDVFASQTL</sequence>
<gene>
    <name evidence="8" type="ORF">DPMN_164621</name>
</gene>
<protein>
    <recommendedName>
        <fullName evidence="7">Tetraspanin</fullName>
    </recommendedName>
</protein>
<dbReference type="Proteomes" id="UP000828390">
    <property type="component" value="Unassembled WGS sequence"/>
</dbReference>
<evidence type="ECO:0000313" key="9">
    <source>
        <dbReference type="Proteomes" id="UP000828390"/>
    </source>
</evidence>
<keyword evidence="3 7" id="KW-0812">Transmembrane</keyword>
<evidence type="ECO:0000256" key="4">
    <source>
        <dbReference type="ARBA" id="ARBA00022989"/>
    </source>
</evidence>
<keyword evidence="9" id="KW-1185">Reference proteome</keyword>
<evidence type="ECO:0000256" key="5">
    <source>
        <dbReference type="ARBA" id="ARBA00023136"/>
    </source>
</evidence>
<name>A0A9D4IVK8_DREPO</name>
<dbReference type="AlphaFoldDB" id="A0A9D4IVK8"/>
<dbReference type="GO" id="GO:0005886">
    <property type="term" value="C:plasma membrane"/>
    <property type="evidence" value="ECO:0007669"/>
    <property type="project" value="TreeGrafter"/>
</dbReference>
<dbReference type="PIRSF" id="PIRSF002419">
    <property type="entry name" value="Tetraspanin"/>
    <property type="match status" value="1"/>
</dbReference>
<reference evidence="8" key="1">
    <citation type="journal article" date="2019" name="bioRxiv">
        <title>The Genome of the Zebra Mussel, Dreissena polymorpha: A Resource for Invasive Species Research.</title>
        <authorList>
            <person name="McCartney M.A."/>
            <person name="Auch B."/>
            <person name="Kono T."/>
            <person name="Mallez S."/>
            <person name="Zhang Y."/>
            <person name="Obille A."/>
            <person name="Becker A."/>
            <person name="Abrahante J.E."/>
            <person name="Garbe J."/>
            <person name="Badalamenti J.P."/>
            <person name="Herman A."/>
            <person name="Mangelson H."/>
            <person name="Liachko I."/>
            <person name="Sullivan S."/>
            <person name="Sone E.D."/>
            <person name="Koren S."/>
            <person name="Silverstein K.A.T."/>
            <person name="Beckman K.B."/>
            <person name="Gohl D.M."/>
        </authorList>
    </citation>
    <scope>NUCLEOTIDE SEQUENCE</scope>
    <source>
        <strain evidence="8">Duluth1</strain>
        <tissue evidence="8">Whole animal</tissue>
    </source>
</reference>
<evidence type="ECO:0000313" key="8">
    <source>
        <dbReference type="EMBL" id="KAH3786514.1"/>
    </source>
</evidence>
<proteinExistence type="inferred from homology"/>
<feature type="disulfide bond" evidence="6">
    <location>
        <begin position="131"/>
        <end position="153"/>
    </location>
</feature>
<comment type="similarity">
    <text evidence="2 7">Belongs to the tetraspanin (TM4SF) family.</text>
</comment>
<keyword evidence="4 7" id="KW-1133">Transmembrane helix</keyword>
<reference evidence="8" key="2">
    <citation type="submission" date="2020-11" db="EMBL/GenBank/DDBJ databases">
        <authorList>
            <person name="McCartney M.A."/>
            <person name="Auch B."/>
            <person name="Kono T."/>
            <person name="Mallez S."/>
            <person name="Becker A."/>
            <person name="Gohl D.M."/>
            <person name="Silverstein K.A.T."/>
            <person name="Koren S."/>
            <person name="Bechman K.B."/>
            <person name="Herman A."/>
            <person name="Abrahante J.E."/>
            <person name="Garbe J."/>
        </authorList>
    </citation>
    <scope>NUCLEOTIDE SEQUENCE</scope>
    <source>
        <strain evidence="8">Duluth1</strain>
        <tissue evidence="8">Whole animal</tissue>
    </source>
</reference>
<organism evidence="8 9">
    <name type="scientific">Dreissena polymorpha</name>
    <name type="common">Zebra mussel</name>
    <name type="synonym">Mytilus polymorpha</name>
    <dbReference type="NCBI Taxonomy" id="45954"/>
    <lineage>
        <taxon>Eukaryota</taxon>
        <taxon>Metazoa</taxon>
        <taxon>Spiralia</taxon>
        <taxon>Lophotrochozoa</taxon>
        <taxon>Mollusca</taxon>
        <taxon>Bivalvia</taxon>
        <taxon>Autobranchia</taxon>
        <taxon>Heteroconchia</taxon>
        <taxon>Euheterodonta</taxon>
        <taxon>Imparidentia</taxon>
        <taxon>Neoheterodontei</taxon>
        <taxon>Myida</taxon>
        <taxon>Dreissenoidea</taxon>
        <taxon>Dreissenidae</taxon>
        <taxon>Dreissena</taxon>
    </lineage>
</organism>
<dbReference type="InterPro" id="IPR018499">
    <property type="entry name" value="Tetraspanin/Peripherin"/>
</dbReference>
<dbReference type="InterPro" id="IPR000301">
    <property type="entry name" value="Tetraspanin_animals"/>
</dbReference>
<dbReference type="SUPFAM" id="SSF48652">
    <property type="entry name" value="Tetraspanin"/>
    <property type="match status" value="1"/>
</dbReference>
<feature type="non-terminal residue" evidence="8">
    <location>
        <position position="1"/>
    </location>
</feature>
<comment type="subcellular location">
    <subcellularLocation>
        <location evidence="1 7">Membrane</location>
        <topology evidence="1 7">Multi-pass membrane protein</topology>
    </subcellularLocation>
</comment>
<comment type="caution">
    <text evidence="8">The sequence shown here is derived from an EMBL/GenBank/DDBJ whole genome shotgun (WGS) entry which is preliminary data.</text>
</comment>
<feature type="transmembrane region" description="Helical" evidence="7">
    <location>
        <begin position="217"/>
        <end position="239"/>
    </location>
</feature>
<accession>A0A9D4IVK8</accession>
<dbReference type="EMBL" id="JAIWYP010000008">
    <property type="protein sequence ID" value="KAH3786514.1"/>
    <property type="molecule type" value="Genomic_DNA"/>
</dbReference>
<dbReference type="Gene3D" id="1.10.1450.10">
    <property type="entry name" value="Tetraspanin"/>
    <property type="match status" value="1"/>
</dbReference>
<dbReference type="PANTHER" id="PTHR19282:SF551">
    <property type="entry name" value="RE08073P-RELATED"/>
    <property type="match status" value="1"/>
</dbReference>
<feature type="transmembrane region" description="Helical" evidence="7">
    <location>
        <begin position="34"/>
        <end position="54"/>
    </location>
</feature>
<evidence type="ECO:0000256" key="3">
    <source>
        <dbReference type="ARBA" id="ARBA00022692"/>
    </source>
</evidence>